<evidence type="ECO:0000313" key="2">
    <source>
        <dbReference type="EMBL" id="AES73081.1"/>
    </source>
</evidence>
<protein>
    <submittedName>
        <fullName evidence="2">Transmembrane protein, putative</fullName>
    </submittedName>
</protein>
<keyword evidence="1" id="KW-1133">Transmembrane helix</keyword>
<evidence type="ECO:0000313" key="3">
    <source>
        <dbReference type="EnsemblPlants" id="AES73081"/>
    </source>
</evidence>
<evidence type="ECO:0000313" key="4">
    <source>
        <dbReference type="Proteomes" id="UP000002051"/>
    </source>
</evidence>
<keyword evidence="1" id="KW-0472">Membrane</keyword>
<proteinExistence type="predicted"/>
<organism evidence="2 4">
    <name type="scientific">Medicago truncatula</name>
    <name type="common">Barrel medic</name>
    <name type="synonym">Medicago tribuloides</name>
    <dbReference type="NCBI Taxonomy" id="3880"/>
    <lineage>
        <taxon>Eukaryota</taxon>
        <taxon>Viridiplantae</taxon>
        <taxon>Streptophyta</taxon>
        <taxon>Embryophyta</taxon>
        <taxon>Tracheophyta</taxon>
        <taxon>Spermatophyta</taxon>
        <taxon>Magnoliopsida</taxon>
        <taxon>eudicotyledons</taxon>
        <taxon>Gunneridae</taxon>
        <taxon>Pentapetalae</taxon>
        <taxon>rosids</taxon>
        <taxon>fabids</taxon>
        <taxon>Fabales</taxon>
        <taxon>Fabaceae</taxon>
        <taxon>Papilionoideae</taxon>
        <taxon>50 kb inversion clade</taxon>
        <taxon>NPAAA clade</taxon>
        <taxon>Hologalegina</taxon>
        <taxon>IRL clade</taxon>
        <taxon>Trifolieae</taxon>
        <taxon>Medicago</taxon>
    </lineage>
</organism>
<reference evidence="2 4" key="1">
    <citation type="journal article" date="2011" name="Nature">
        <title>The Medicago genome provides insight into the evolution of rhizobial symbioses.</title>
        <authorList>
            <person name="Young N.D."/>
            <person name="Debelle F."/>
            <person name="Oldroyd G.E."/>
            <person name="Geurts R."/>
            <person name="Cannon S.B."/>
            <person name="Udvardi M.K."/>
            <person name="Benedito V.A."/>
            <person name="Mayer K.F."/>
            <person name="Gouzy J."/>
            <person name="Schoof H."/>
            <person name="Van de Peer Y."/>
            <person name="Proost S."/>
            <person name="Cook D.R."/>
            <person name="Meyers B.C."/>
            <person name="Spannagl M."/>
            <person name="Cheung F."/>
            <person name="De Mita S."/>
            <person name="Krishnakumar V."/>
            <person name="Gundlach H."/>
            <person name="Zhou S."/>
            <person name="Mudge J."/>
            <person name="Bharti A.K."/>
            <person name="Murray J.D."/>
            <person name="Naoumkina M.A."/>
            <person name="Rosen B."/>
            <person name="Silverstein K.A."/>
            <person name="Tang H."/>
            <person name="Rombauts S."/>
            <person name="Zhao P.X."/>
            <person name="Zhou P."/>
            <person name="Barbe V."/>
            <person name="Bardou P."/>
            <person name="Bechner M."/>
            <person name="Bellec A."/>
            <person name="Berger A."/>
            <person name="Berges H."/>
            <person name="Bidwell S."/>
            <person name="Bisseling T."/>
            <person name="Choisne N."/>
            <person name="Couloux A."/>
            <person name="Denny R."/>
            <person name="Deshpande S."/>
            <person name="Dai X."/>
            <person name="Doyle J.J."/>
            <person name="Dudez A.M."/>
            <person name="Farmer A.D."/>
            <person name="Fouteau S."/>
            <person name="Franken C."/>
            <person name="Gibelin C."/>
            <person name="Gish J."/>
            <person name="Goldstein S."/>
            <person name="Gonzalez A.J."/>
            <person name="Green P.J."/>
            <person name="Hallab A."/>
            <person name="Hartog M."/>
            <person name="Hua A."/>
            <person name="Humphray S.J."/>
            <person name="Jeong D.H."/>
            <person name="Jing Y."/>
            <person name="Jocker A."/>
            <person name="Kenton S.M."/>
            <person name="Kim D.J."/>
            <person name="Klee K."/>
            <person name="Lai H."/>
            <person name="Lang C."/>
            <person name="Lin S."/>
            <person name="Macmil S.L."/>
            <person name="Magdelenat G."/>
            <person name="Matthews L."/>
            <person name="McCorrison J."/>
            <person name="Monaghan E.L."/>
            <person name="Mun J.H."/>
            <person name="Najar F.Z."/>
            <person name="Nicholson C."/>
            <person name="Noirot C."/>
            <person name="O'Bleness M."/>
            <person name="Paule C.R."/>
            <person name="Poulain J."/>
            <person name="Prion F."/>
            <person name="Qin B."/>
            <person name="Qu C."/>
            <person name="Retzel E.F."/>
            <person name="Riddle C."/>
            <person name="Sallet E."/>
            <person name="Samain S."/>
            <person name="Samson N."/>
            <person name="Sanders I."/>
            <person name="Saurat O."/>
            <person name="Scarpelli C."/>
            <person name="Schiex T."/>
            <person name="Segurens B."/>
            <person name="Severin A.J."/>
            <person name="Sherrier D.J."/>
            <person name="Shi R."/>
            <person name="Sims S."/>
            <person name="Singer S.R."/>
            <person name="Sinharoy S."/>
            <person name="Sterck L."/>
            <person name="Viollet A."/>
            <person name="Wang B.B."/>
            <person name="Wang K."/>
            <person name="Wang M."/>
            <person name="Wang X."/>
            <person name="Warfsmann J."/>
            <person name="Weissenbach J."/>
            <person name="White D.D."/>
            <person name="White J.D."/>
            <person name="Wiley G.B."/>
            <person name="Wincker P."/>
            <person name="Xing Y."/>
            <person name="Yang L."/>
            <person name="Yao Z."/>
            <person name="Ying F."/>
            <person name="Zhai J."/>
            <person name="Zhou L."/>
            <person name="Zuber A."/>
            <person name="Denarie J."/>
            <person name="Dixon R.A."/>
            <person name="May G.D."/>
            <person name="Schwartz D.C."/>
            <person name="Rogers J."/>
            <person name="Quetier F."/>
            <person name="Town C.D."/>
            <person name="Roe B.A."/>
        </authorList>
    </citation>
    <scope>NUCLEOTIDE SEQUENCE [LARGE SCALE GENOMIC DNA]</scope>
    <source>
        <strain evidence="2">A17</strain>
        <strain evidence="3 4">cv. Jemalong A17</strain>
    </source>
</reference>
<sequence length="60" mass="6735">MKIARYKSSLFAKTDERIFSMPSTPGMVGNIKVLFIFYVIESLCSLCLGDIFTFSSTLES</sequence>
<accession>G7J3Y5</accession>
<keyword evidence="1 2" id="KW-0812">Transmembrane</keyword>
<evidence type="ECO:0000256" key="1">
    <source>
        <dbReference type="SAM" id="Phobius"/>
    </source>
</evidence>
<name>G7J3Y5_MEDTR</name>
<feature type="transmembrane region" description="Helical" evidence="1">
    <location>
        <begin position="33"/>
        <end position="54"/>
    </location>
</feature>
<dbReference type="Proteomes" id="UP000002051">
    <property type="component" value="Chromosome 3"/>
</dbReference>
<reference evidence="3" key="3">
    <citation type="submission" date="2015-04" db="UniProtKB">
        <authorList>
            <consortium name="EnsemblPlants"/>
        </authorList>
    </citation>
    <scope>IDENTIFICATION</scope>
    <source>
        <strain evidence="3">cv. Jemalong A17</strain>
    </source>
</reference>
<dbReference type="HOGENOM" id="CLU_2945174_0_0_1"/>
<gene>
    <name evidence="2" type="ordered locus">MTR_3g099430</name>
</gene>
<keyword evidence="4" id="KW-1185">Reference proteome</keyword>
<reference evidence="2 4" key="2">
    <citation type="journal article" date="2014" name="BMC Genomics">
        <title>An improved genome release (version Mt4.0) for the model legume Medicago truncatula.</title>
        <authorList>
            <person name="Tang H."/>
            <person name="Krishnakumar V."/>
            <person name="Bidwell S."/>
            <person name="Rosen B."/>
            <person name="Chan A."/>
            <person name="Zhou S."/>
            <person name="Gentzbittel L."/>
            <person name="Childs K.L."/>
            <person name="Yandell M."/>
            <person name="Gundlach H."/>
            <person name="Mayer K.F."/>
            <person name="Schwartz D.C."/>
            <person name="Town C.D."/>
        </authorList>
    </citation>
    <scope>GENOME REANNOTATION</scope>
    <source>
        <strain evidence="3 4">cv. Jemalong A17</strain>
    </source>
</reference>
<dbReference type="AlphaFoldDB" id="G7J3Y5"/>
<dbReference type="EMBL" id="CM001219">
    <property type="protein sequence ID" value="AES73081.1"/>
    <property type="molecule type" value="Genomic_DNA"/>
</dbReference>
<dbReference type="EnsemblPlants" id="AES73081">
    <property type="protein sequence ID" value="AES73081"/>
    <property type="gene ID" value="MTR_3g099430"/>
</dbReference>